<evidence type="ECO:0000259" key="4">
    <source>
        <dbReference type="PROSITE" id="PS50041"/>
    </source>
</evidence>
<dbReference type="InterPro" id="IPR051663">
    <property type="entry name" value="CLec_Tetranectin-domain"/>
</dbReference>
<feature type="compositionally biased region" description="Low complexity" evidence="3">
    <location>
        <begin position="231"/>
        <end position="270"/>
    </location>
</feature>
<feature type="non-terminal residue" evidence="5">
    <location>
        <position position="365"/>
    </location>
</feature>
<dbReference type="SUPFAM" id="SSF56436">
    <property type="entry name" value="C-type lectin-like"/>
    <property type="match status" value="1"/>
</dbReference>
<evidence type="ECO:0000313" key="6">
    <source>
        <dbReference type="Proteomes" id="UP001217089"/>
    </source>
</evidence>
<dbReference type="InterPro" id="IPR018378">
    <property type="entry name" value="C-type_lectin_CS"/>
</dbReference>
<protein>
    <recommendedName>
        <fullName evidence="4">C-type lectin domain-containing protein</fullName>
    </recommendedName>
</protein>
<comment type="caution">
    <text evidence="5">The sequence shown here is derived from an EMBL/GenBank/DDBJ whole genome shotgun (WGS) entry which is preliminary data.</text>
</comment>
<name>A0ABQ9EU62_TEGGR</name>
<dbReference type="PROSITE" id="PS00615">
    <property type="entry name" value="C_TYPE_LECTIN_1"/>
    <property type="match status" value="1"/>
</dbReference>
<dbReference type="Proteomes" id="UP001217089">
    <property type="component" value="Unassembled WGS sequence"/>
</dbReference>
<organism evidence="5 6">
    <name type="scientific">Tegillarca granosa</name>
    <name type="common">Malaysian cockle</name>
    <name type="synonym">Anadara granosa</name>
    <dbReference type="NCBI Taxonomy" id="220873"/>
    <lineage>
        <taxon>Eukaryota</taxon>
        <taxon>Metazoa</taxon>
        <taxon>Spiralia</taxon>
        <taxon>Lophotrochozoa</taxon>
        <taxon>Mollusca</taxon>
        <taxon>Bivalvia</taxon>
        <taxon>Autobranchia</taxon>
        <taxon>Pteriomorphia</taxon>
        <taxon>Arcoida</taxon>
        <taxon>Arcoidea</taxon>
        <taxon>Arcidae</taxon>
        <taxon>Tegillarca</taxon>
    </lineage>
</organism>
<feature type="compositionally biased region" description="Polar residues" evidence="3">
    <location>
        <begin position="90"/>
        <end position="120"/>
    </location>
</feature>
<evidence type="ECO:0000256" key="1">
    <source>
        <dbReference type="ARBA" id="ARBA00022734"/>
    </source>
</evidence>
<dbReference type="Pfam" id="PF00059">
    <property type="entry name" value="Lectin_C"/>
    <property type="match status" value="1"/>
</dbReference>
<evidence type="ECO:0000256" key="3">
    <source>
        <dbReference type="SAM" id="MobiDB-lite"/>
    </source>
</evidence>
<keyword evidence="6" id="KW-1185">Reference proteome</keyword>
<dbReference type="PROSITE" id="PS50041">
    <property type="entry name" value="C_TYPE_LECTIN_2"/>
    <property type="match status" value="1"/>
</dbReference>
<keyword evidence="2" id="KW-1015">Disulfide bond</keyword>
<feature type="region of interest" description="Disordered" evidence="3">
    <location>
        <begin position="217"/>
        <end position="277"/>
    </location>
</feature>
<feature type="domain" description="C-type lectin" evidence="4">
    <location>
        <begin position="287"/>
        <end position="361"/>
    </location>
</feature>
<dbReference type="PANTHER" id="PTHR22799:SF6">
    <property type="entry name" value="C-TYPE LECTIN DOMAIN FAMILY 4 MEMBER M-LIKE"/>
    <property type="match status" value="1"/>
</dbReference>
<proteinExistence type="predicted"/>
<dbReference type="InterPro" id="IPR001304">
    <property type="entry name" value="C-type_lectin-like"/>
</dbReference>
<feature type="region of interest" description="Disordered" evidence="3">
    <location>
        <begin position="90"/>
        <end position="197"/>
    </location>
</feature>
<evidence type="ECO:0000256" key="2">
    <source>
        <dbReference type="ARBA" id="ARBA00023157"/>
    </source>
</evidence>
<dbReference type="EMBL" id="JARBDR010000793">
    <property type="protein sequence ID" value="KAJ8307502.1"/>
    <property type="molecule type" value="Genomic_DNA"/>
</dbReference>
<sequence>MARKPYYIDNLKKEGFRHRKESTTGPLSILNVCIQNQTRNVHRELYHCPNIAHNEKDDDLDVDKGIFSKETMDLLIPHLESFPQDFLSQPFLSQNPELPDSIFSTDTTEQASTSSKSNDPTKLLSKYIDDQVIPPLSSSNYKKSKVNKPPTSNQNTAYNTIADDHKYGQTPLDQMPVVPDLDNIGPAPGPKPGPILLQHLQGNIDLSSMRSKQYYPLSSVSSKKPGSLCEQTTLSTSLSSSHNSNSNSSTNQNSVSQTATSSSTNQNTISHYLHPPSHSVQTVGRRYWLGGTDMVEEGKWRWFTSKKEFKFTAWMNGTENNEFSRAFGRTSEDCLNLDPNKDEVLTWNDENCQDPFYFICEKSAD</sequence>
<feature type="compositionally biased region" description="Polar residues" evidence="3">
    <location>
        <begin position="149"/>
        <end position="159"/>
    </location>
</feature>
<accession>A0ABQ9EU62</accession>
<dbReference type="Gene3D" id="3.10.100.10">
    <property type="entry name" value="Mannose-Binding Protein A, subunit A"/>
    <property type="match status" value="1"/>
</dbReference>
<gene>
    <name evidence="5" type="ORF">KUTeg_015586</name>
</gene>
<dbReference type="InterPro" id="IPR016186">
    <property type="entry name" value="C-type_lectin-like/link_sf"/>
</dbReference>
<dbReference type="InterPro" id="IPR016187">
    <property type="entry name" value="CTDL_fold"/>
</dbReference>
<evidence type="ECO:0000313" key="5">
    <source>
        <dbReference type="EMBL" id="KAJ8307502.1"/>
    </source>
</evidence>
<dbReference type="PANTHER" id="PTHR22799">
    <property type="entry name" value="TETRANECTIN-RELATED"/>
    <property type="match status" value="1"/>
</dbReference>
<reference evidence="5 6" key="1">
    <citation type="submission" date="2022-12" db="EMBL/GenBank/DDBJ databases">
        <title>Chromosome-level genome of Tegillarca granosa.</title>
        <authorList>
            <person name="Kim J."/>
        </authorList>
    </citation>
    <scope>NUCLEOTIDE SEQUENCE [LARGE SCALE GENOMIC DNA]</scope>
    <source>
        <strain evidence="5">Teg-2019</strain>
        <tissue evidence="5">Adductor muscle</tissue>
    </source>
</reference>
<keyword evidence="1" id="KW-0430">Lectin</keyword>